<keyword evidence="10 19" id="KW-1133">Transmembrane helix</keyword>
<evidence type="ECO:0000256" key="6">
    <source>
        <dbReference type="ARBA" id="ARBA00022692"/>
    </source>
</evidence>
<dbReference type="GO" id="GO:0005507">
    <property type="term" value="F:copper ion binding"/>
    <property type="evidence" value="ECO:0007669"/>
    <property type="project" value="InterPro"/>
</dbReference>
<evidence type="ECO:0000256" key="8">
    <source>
        <dbReference type="ARBA" id="ARBA00022967"/>
    </source>
</evidence>
<evidence type="ECO:0000256" key="10">
    <source>
        <dbReference type="ARBA" id="ARBA00022989"/>
    </source>
</evidence>
<dbReference type="KEGG" id="tact:SG35_027500"/>
<dbReference type="Pfam" id="PF00116">
    <property type="entry name" value="COX2"/>
    <property type="match status" value="1"/>
</dbReference>
<dbReference type="PANTHER" id="PTHR22888:SF9">
    <property type="entry name" value="CYTOCHROME C OXIDASE SUBUNIT 2"/>
    <property type="match status" value="1"/>
</dbReference>
<dbReference type="Gene3D" id="1.10.287.90">
    <property type="match status" value="1"/>
</dbReference>
<dbReference type="GO" id="GO:0004129">
    <property type="term" value="F:cytochrome-c oxidase activity"/>
    <property type="evidence" value="ECO:0007669"/>
    <property type="project" value="UniProtKB-EC"/>
</dbReference>
<keyword evidence="3 17" id="KW-0813">Transport</keyword>
<dbReference type="InterPro" id="IPR036909">
    <property type="entry name" value="Cyt_c-like_dom_sf"/>
</dbReference>
<dbReference type="Pfam" id="PF02790">
    <property type="entry name" value="COX2_TM"/>
    <property type="match status" value="1"/>
</dbReference>
<dbReference type="AlphaFoldDB" id="A0AAE9YSZ3"/>
<evidence type="ECO:0000259" key="21">
    <source>
        <dbReference type="PROSITE" id="PS50999"/>
    </source>
</evidence>
<dbReference type="GO" id="GO:0016491">
    <property type="term" value="F:oxidoreductase activity"/>
    <property type="evidence" value="ECO:0007669"/>
    <property type="project" value="InterPro"/>
</dbReference>
<keyword evidence="7 16" id="KW-0479">Metal-binding</keyword>
<accession>A0AAE9YSZ3</accession>
<dbReference type="Gene3D" id="1.10.760.10">
    <property type="entry name" value="Cytochrome c-like domain"/>
    <property type="match status" value="2"/>
</dbReference>
<dbReference type="EC" id="7.1.1.9" evidence="18"/>
<feature type="transmembrane region" description="Helical" evidence="19">
    <location>
        <begin position="140"/>
        <end position="162"/>
    </location>
</feature>
<comment type="function">
    <text evidence="14 18">Subunits I and II form the functional core of the enzyme complex. Electrons originating in cytochrome c are transferred via heme a and Cu(A) to the binuclear center formed by heme a3 and Cu(B).</text>
</comment>
<evidence type="ECO:0000259" key="20">
    <source>
        <dbReference type="PROSITE" id="PS50857"/>
    </source>
</evidence>
<dbReference type="PROSITE" id="PS51007">
    <property type="entry name" value="CYTC"/>
    <property type="match status" value="2"/>
</dbReference>
<proteinExistence type="inferred from homology"/>
<gene>
    <name evidence="23" type="primary">coxB</name>
    <name evidence="23" type="ORF">SG35_027500</name>
</gene>
<comment type="catalytic activity">
    <reaction evidence="15 18">
        <text>4 Fe(II)-[cytochrome c] + O2 + 8 H(+)(in) = 4 Fe(III)-[cytochrome c] + 2 H2O + 4 H(+)(out)</text>
        <dbReference type="Rhea" id="RHEA:11436"/>
        <dbReference type="Rhea" id="RHEA-COMP:10350"/>
        <dbReference type="Rhea" id="RHEA-COMP:14399"/>
        <dbReference type="ChEBI" id="CHEBI:15377"/>
        <dbReference type="ChEBI" id="CHEBI:15378"/>
        <dbReference type="ChEBI" id="CHEBI:15379"/>
        <dbReference type="ChEBI" id="CHEBI:29033"/>
        <dbReference type="ChEBI" id="CHEBI:29034"/>
        <dbReference type="EC" id="7.1.1.9"/>
    </reaction>
</comment>
<evidence type="ECO:0000313" key="24">
    <source>
        <dbReference type="Proteomes" id="UP000032568"/>
    </source>
</evidence>
<comment type="similarity">
    <text evidence="2 17">Belongs to the cytochrome c oxidase subunit 2 family.</text>
</comment>
<dbReference type="Proteomes" id="UP000032568">
    <property type="component" value="Chromosome"/>
</dbReference>
<evidence type="ECO:0000256" key="19">
    <source>
        <dbReference type="SAM" id="Phobius"/>
    </source>
</evidence>
<evidence type="ECO:0000256" key="5">
    <source>
        <dbReference type="ARBA" id="ARBA00022660"/>
    </source>
</evidence>
<comment type="cofactor">
    <cofactor evidence="18">
        <name>Cu cation</name>
        <dbReference type="ChEBI" id="CHEBI:23378"/>
    </cofactor>
    <text evidence="18">Binds a copper A center.</text>
</comment>
<evidence type="ECO:0000256" key="13">
    <source>
        <dbReference type="ARBA" id="ARBA00023136"/>
    </source>
</evidence>
<dbReference type="InterPro" id="IPR036257">
    <property type="entry name" value="Cyt_c_oxidase_su2_TM_sf"/>
</dbReference>
<name>A0AAE9YSZ3_9GAMM</name>
<evidence type="ECO:0000259" key="22">
    <source>
        <dbReference type="PROSITE" id="PS51007"/>
    </source>
</evidence>
<dbReference type="PROSITE" id="PS00078">
    <property type="entry name" value="COX2"/>
    <property type="match status" value="1"/>
</dbReference>
<reference evidence="23 24" key="1">
    <citation type="journal article" date="2015" name="Genome Announc.">
        <title>Draft Genome Sequences of Marine Isolates of Thalassomonas viridans and Thalassomonas actiniarum.</title>
        <authorList>
            <person name="Olonade I."/>
            <person name="van Zyl L.J."/>
            <person name="Trindade M."/>
        </authorList>
    </citation>
    <scope>NUCLEOTIDE SEQUENCE [LARGE SCALE GENOMIC DNA]</scope>
    <source>
        <strain evidence="23 24">A5K-106</strain>
    </source>
</reference>
<feature type="domain" description="Cytochrome oxidase subunit II transmembrane region profile" evidence="21">
    <location>
        <begin position="73"/>
        <end position="168"/>
    </location>
</feature>
<dbReference type="GO" id="GO:0042773">
    <property type="term" value="P:ATP synthesis coupled electron transport"/>
    <property type="evidence" value="ECO:0007669"/>
    <property type="project" value="TreeGrafter"/>
</dbReference>
<evidence type="ECO:0000256" key="18">
    <source>
        <dbReference type="RuleBase" id="RU004024"/>
    </source>
</evidence>
<evidence type="ECO:0000256" key="12">
    <source>
        <dbReference type="ARBA" id="ARBA00023008"/>
    </source>
</evidence>
<keyword evidence="9 17" id="KW-0249">Electron transport</keyword>
<dbReference type="PROSITE" id="PS50999">
    <property type="entry name" value="COX2_TM"/>
    <property type="match status" value="1"/>
</dbReference>
<evidence type="ECO:0000256" key="16">
    <source>
        <dbReference type="PROSITE-ProRule" id="PRU00433"/>
    </source>
</evidence>
<evidence type="ECO:0000256" key="4">
    <source>
        <dbReference type="ARBA" id="ARBA00022617"/>
    </source>
</evidence>
<keyword evidence="24" id="KW-1185">Reference proteome</keyword>
<keyword evidence="5 17" id="KW-0679">Respiratory chain</keyword>
<dbReference type="InterPro" id="IPR001505">
    <property type="entry name" value="Copper_CuA"/>
</dbReference>
<dbReference type="GO" id="GO:0005886">
    <property type="term" value="C:plasma membrane"/>
    <property type="evidence" value="ECO:0007669"/>
    <property type="project" value="UniProtKB-SubCell"/>
</dbReference>
<dbReference type="InterPro" id="IPR009056">
    <property type="entry name" value="Cyt_c-like_dom"/>
</dbReference>
<dbReference type="PANTHER" id="PTHR22888">
    <property type="entry name" value="CYTOCHROME C OXIDASE, SUBUNIT II"/>
    <property type="match status" value="1"/>
</dbReference>
<dbReference type="SUPFAM" id="SSF81464">
    <property type="entry name" value="Cytochrome c oxidase subunit II-like, transmembrane region"/>
    <property type="match status" value="1"/>
</dbReference>
<keyword evidence="4 16" id="KW-0349">Heme</keyword>
<evidence type="ECO:0000256" key="3">
    <source>
        <dbReference type="ARBA" id="ARBA00022448"/>
    </source>
</evidence>
<reference evidence="23 24" key="2">
    <citation type="journal article" date="2022" name="Mar. Drugs">
        <title>Bioassay-Guided Fractionation Leads to the Detection of Cholic Acid Generated by the Rare Thalassomonas sp.</title>
        <authorList>
            <person name="Pheiffer F."/>
            <person name="Schneider Y.K."/>
            <person name="Hansen E.H."/>
            <person name="Andersen J.H."/>
            <person name="Isaksson J."/>
            <person name="Busche T."/>
            <person name="R C."/>
            <person name="Kalinowski J."/>
            <person name="Zyl L.V."/>
            <person name="Trindade M."/>
        </authorList>
    </citation>
    <scope>NUCLEOTIDE SEQUENCE [LARGE SCALE GENOMIC DNA]</scope>
    <source>
        <strain evidence="23 24">A5K-106</strain>
    </source>
</reference>
<evidence type="ECO:0000256" key="2">
    <source>
        <dbReference type="ARBA" id="ARBA00007866"/>
    </source>
</evidence>
<dbReference type="SUPFAM" id="SSF49503">
    <property type="entry name" value="Cupredoxins"/>
    <property type="match status" value="1"/>
</dbReference>
<dbReference type="Pfam" id="PF13442">
    <property type="entry name" value="Cytochrome_CBB3"/>
    <property type="match status" value="2"/>
</dbReference>
<dbReference type="Gene3D" id="2.60.40.420">
    <property type="entry name" value="Cupredoxins - blue copper proteins"/>
    <property type="match status" value="1"/>
</dbReference>
<protein>
    <recommendedName>
        <fullName evidence="18">Cytochrome c oxidase subunit 2</fullName>
        <ecNumber evidence="18">7.1.1.9</ecNumber>
    </recommendedName>
</protein>
<evidence type="ECO:0000256" key="15">
    <source>
        <dbReference type="ARBA" id="ARBA00047816"/>
    </source>
</evidence>
<evidence type="ECO:0000256" key="17">
    <source>
        <dbReference type="RuleBase" id="RU000456"/>
    </source>
</evidence>
<comment type="subcellular location">
    <subcellularLocation>
        <location evidence="17">Cell membrane</location>
        <topology evidence="17">Multi-pass membrane protein</topology>
    </subcellularLocation>
    <subcellularLocation>
        <location evidence="1">Membrane</location>
        <topology evidence="1">Multi-pass membrane protein</topology>
    </subcellularLocation>
</comment>
<dbReference type="PRINTS" id="PR01166">
    <property type="entry name" value="CYCOXIDASEII"/>
</dbReference>
<keyword evidence="8" id="KW-1278">Translocase</keyword>
<keyword evidence="12 18" id="KW-0186">Copper</keyword>
<evidence type="ECO:0000256" key="1">
    <source>
        <dbReference type="ARBA" id="ARBA00004141"/>
    </source>
</evidence>
<organism evidence="23 24">
    <name type="scientific">Thalassomonas actiniarum</name>
    <dbReference type="NCBI Taxonomy" id="485447"/>
    <lineage>
        <taxon>Bacteria</taxon>
        <taxon>Pseudomonadati</taxon>
        <taxon>Pseudomonadota</taxon>
        <taxon>Gammaproteobacteria</taxon>
        <taxon>Alteromonadales</taxon>
        <taxon>Colwelliaceae</taxon>
        <taxon>Thalassomonas</taxon>
    </lineage>
</organism>
<keyword evidence="13 19" id="KW-0472">Membrane</keyword>
<feature type="transmembrane region" description="Helical" evidence="19">
    <location>
        <begin position="95"/>
        <end position="119"/>
    </location>
</feature>
<feature type="domain" description="Cytochrome c" evidence="22">
    <location>
        <begin position="471"/>
        <end position="552"/>
    </location>
</feature>
<dbReference type="InterPro" id="IPR011759">
    <property type="entry name" value="Cyt_c_oxidase_su2_TM_dom"/>
</dbReference>
<evidence type="ECO:0000256" key="7">
    <source>
        <dbReference type="ARBA" id="ARBA00022723"/>
    </source>
</evidence>
<evidence type="ECO:0000256" key="14">
    <source>
        <dbReference type="ARBA" id="ARBA00024688"/>
    </source>
</evidence>
<keyword evidence="11 16" id="KW-0408">Iron</keyword>
<keyword evidence="6 17" id="KW-0812">Transmembrane</keyword>
<dbReference type="SUPFAM" id="SSF46626">
    <property type="entry name" value="Cytochrome c"/>
    <property type="match status" value="2"/>
</dbReference>
<evidence type="ECO:0000256" key="9">
    <source>
        <dbReference type="ARBA" id="ARBA00022982"/>
    </source>
</evidence>
<evidence type="ECO:0000256" key="11">
    <source>
        <dbReference type="ARBA" id="ARBA00023004"/>
    </source>
</evidence>
<sequence length="571" mass="62198">MIRENSKGKGVWFSQNSLWITTRINNRIRNGEPRSTLCFCFLFFAFLSGQRRCRVNRRNLGALVTGSILSGSAWADSQLNLTQGVTEISRQVYDLHMLVLYICTAIGIVVFAAMFWSMAFHRHSKGVKPATFHESTKVEMLWTAIPILILISMAVPATSTLIDMENNDDADITVQITGSQWKWHYKYFDQDIEFYSVLSTPREQYENLDGSSAAKGEHYLLEVDKPLVIPVNKKVRFLITSDDVIHSWWIPAFAVKQDANPGFINEAWTKVDEPGIYRGQCAELCGKDHGFMPIVVDVRSEADYALWLKEQEMLIAQAAAAEKASLSAEASMDELMQLGEQLYIANCAACHQINGAGLPPAFPALKDSPIALGDVNAHIDIVYNGKAGTGMQGYGKQFSLKEIAAVVTYERNAWGNNTGDAVQASQVNAVAGDVSADSEPVKAAAEATPAAPVAEEPAAEEDLNKVYSMDELMAMGEQVYNTSCVACHQPTGLGLPPAFPALKGGAITTGDKAGHIDMVLNGSAKNPAMQAFKAQLTKTQIAAVVTYERNAWGNNTGDLVQPADIDAASAK</sequence>
<dbReference type="InterPro" id="IPR002429">
    <property type="entry name" value="CcO_II-like_C"/>
</dbReference>
<feature type="domain" description="Cytochrome c" evidence="22">
    <location>
        <begin position="334"/>
        <end position="414"/>
    </location>
</feature>
<feature type="domain" description="Cytochrome oxidase subunit II copper A binding" evidence="20">
    <location>
        <begin position="169"/>
        <end position="310"/>
    </location>
</feature>
<dbReference type="InterPro" id="IPR014222">
    <property type="entry name" value="Cyt_c_oxidase_su2"/>
</dbReference>
<dbReference type="NCBIfam" id="TIGR02866">
    <property type="entry name" value="CoxB"/>
    <property type="match status" value="1"/>
</dbReference>
<dbReference type="InterPro" id="IPR008972">
    <property type="entry name" value="Cupredoxin"/>
</dbReference>
<dbReference type="EMBL" id="CP059735">
    <property type="protein sequence ID" value="WDD98927.1"/>
    <property type="molecule type" value="Genomic_DNA"/>
</dbReference>
<dbReference type="InterPro" id="IPR045187">
    <property type="entry name" value="CcO_II"/>
</dbReference>
<dbReference type="PROSITE" id="PS50857">
    <property type="entry name" value="COX2_CUA"/>
    <property type="match status" value="1"/>
</dbReference>
<evidence type="ECO:0000313" key="23">
    <source>
        <dbReference type="EMBL" id="WDD98927.1"/>
    </source>
</evidence>
<dbReference type="GO" id="GO:0020037">
    <property type="term" value="F:heme binding"/>
    <property type="evidence" value="ECO:0007669"/>
    <property type="project" value="InterPro"/>
</dbReference>